<gene>
    <name evidence="17" type="primary">LOC113508106</name>
</gene>
<evidence type="ECO:0000256" key="5">
    <source>
        <dbReference type="ARBA" id="ARBA00022722"/>
    </source>
</evidence>
<dbReference type="GO" id="GO:0004535">
    <property type="term" value="F:poly(A)-specific ribonuclease activity"/>
    <property type="evidence" value="ECO:0007669"/>
    <property type="project" value="UniProtKB-ARBA"/>
</dbReference>
<evidence type="ECO:0000256" key="4">
    <source>
        <dbReference type="ARBA" id="ARBA00022664"/>
    </source>
</evidence>
<evidence type="ECO:0000256" key="11">
    <source>
        <dbReference type="ARBA" id="ARBA00023128"/>
    </source>
</evidence>
<dbReference type="KEGG" id="tnl:113508106"/>
<keyword evidence="6" id="KW-0479">Metal-binding</keyword>
<evidence type="ECO:0000313" key="16">
    <source>
        <dbReference type="Proteomes" id="UP000322000"/>
    </source>
</evidence>
<protein>
    <recommendedName>
        <fullName evidence="12">2',5'-phosphodiesterase 12</fullName>
    </recommendedName>
    <alternativeName>
        <fullName evidence="13">Mitochondrial deadenylase</fullName>
    </alternativeName>
</protein>
<evidence type="ECO:0000256" key="9">
    <source>
        <dbReference type="ARBA" id="ARBA00022842"/>
    </source>
</evidence>
<evidence type="ECO:0000256" key="10">
    <source>
        <dbReference type="ARBA" id="ARBA00022946"/>
    </source>
</evidence>
<evidence type="ECO:0000256" key="12">
    <source>
        <dbReference type="ARBA" id="ARBA00072755"/>
    </source>
</evidence>
<keyword evidence="4" id="KW-0507">mRNA processing</keyword>
<dbReference type="PANTHER" id="PTHR12121:SF37">
    <property type="entry name" value="2',5'-PHOSPHODIESTERASE 12"/>
    <property type="match status" value="1"/>
</dbReference>
<evidence type="ECO:0000256" key="2">
    <source>
        <dbReference type="ARBA" id="ARBA00004305"/>
    </source>
</evidence>
<keyword evidence="16" id="KW-1185">Reference proteome</keyword>
<dbReference type="InterPro" id="IPR050410">
    <property type="entry name" value="CCR4/nocturin_mRNA_transcr"/>
</dbReference>
<evidence type="ECO:0000256" key="3">
    <source>
        <dbReference type="ARBA" id="ARBA00022553"/>
    </source>
</evidence>
<keyword evidence="9" id="KW-0460">Magnesium</keyword>
<evidence type="ECO:0000259" key="15">
    <source>
        <dbReference type="Pfam" id="PF21171"/>
    </source>
</evidence>
<dbReference type="GO" id="GO:0046872">
    <property type="term" value="F:metal ion binding"/>
    <property type="evidence" value="ECO:0007669"/>
    <property type="project" value="UniProtKB-KW"/>
</dbReference>
<dbReference type="AlphaFoldDB" id="A0A7E5X374"/>
<name>A0A7E5X374_TRINI</name>
<dbReference type="Pfam" id="PF03372">
    <property type="entry name" value="Exo_endo_phos"/>
    <property type="match status" value="1"/>
</dbReference>
<dbReference type="InParanoid" id="A0A7E5X374"/>
<evidence type="ECO:0000256" key="8">
    <source>
        <dbReference type="ARBA" id="ARBA00022839"/>
    </source>
</evidence>
<evidence type="ECO:0000259" key="14">
    <source>
        <dbReference type="Pfam" id="PF03372"/>
    </source>
</evidence>
<evidence type="ECO:0000256" key="1">
    <source>
        <dbReference type="ARBA" id="ARBA00001946"/>
    </source>
</evidence>
<dbReference type="InterPro" id="IPR005135">
    <property type="entry name" value="Endo/exonuclease/phosphatase"/>
</dbReference>
<keyword evidence="3" id="KW-0597">Phosphoprotein</keyword>
<dbReference type="InterPro" id="IPR036691">
    <property type="entry name" value="Endo/exonu/phosph_ase_sf"/>
</dbReference>
<dbReference type="RefSeq" id="XP_026746882.1">
    <property type="nucleotide sequence ID" value="XM_026891081.1"/>
</dbReference>
<dbReference type="InterPro" id="IPR048821">
    <property type="entry name" value="PDE12-like_N"/>
</dbReference>
<keyword evidence="10" id="KW-0809">Transit peptide</keyword>
<dbReference type="GO" id="GO:0000288">
    <property type="term" value="P:nuclear-transcribed mRNA catabolic process, deadenylation-dependent decay"/>
    <property type="evidence" value="ECO:0007669"/>
    <property type="project" value="TreeGrafter"/>
</dbReference>
<evidence type="ECO:0000313" key="17">
    <source>
        <dbReference type="RefSeq" id="XP_026746882.1"/>
    </source>
</evidence>
<feature type="domain" description="2',5'-phosphodiesterase 12-like N-terminal" evidence="15">
    <location>
        <begin position="140"/>
        <end position="240"/>
    </location>
</feature>
<dbReference type="FunFam" id="3.60.10.10:FF:000018">
    <property type="entry name" value="2',5'-phosphodiesterase 12"/>
    <property type="match status" value="1"/>
</dbReference>
<proteinExistence type="predicted"/>
<dbReference type="GO" id="GO:0005759">
    <property type="term" value="C:mitochondrial matrix"/>
    <property type="evidence" value="ECO:0007669"/>
    <property type="project" value="UniProtKB-SubCell"/>
</dbReference>
<feature type="domain" description="Endonuclease/exonuclease/phosphatase" evidence="14">
    <location>
        <begin position="269"/>
        <end position="577"/>
    </location>
</feature>
<comment type="subcellular location">
    <subcellularLocation>
        <location evidence="2">Mitochondrion matrix</location>
    </subcellularLocation>
</comment>
<sequence>MLFRFYHLTTRFYSSVISKSKFNNMNKCYFRYIKQEDKVDISFLLDIKGSVRQFNFSRKPTESLQVLLTRIKTNIQKAMSKGNKKKKSASEENEDINIEFYDSNNGIINENSTCNELFSITGPVTLKMCDNLYEVIFNSPWVVSMNLPQSILAGFPVYPENLELQYAVHEKCKFTWYKGSVLNDFGNEFNDRHIKWGLAGNTFIYTPPAQDIGLKLKLECLPGNGTTFGPAVEAISKNVIEAGPGNCPFETRHQFTRDKLKNKSFRCVTYNILANLYCDSDYTRTVLHPYCPPYALHIDYRKQLILKELLGYNSDIICLQEVDCRLFNHFLQPILASEGLSSSFYKKGKEVAEGLACFYRKDRFKCAGEEKIVLSEAVQTESCLQPIWEKIKNNTPLITRLLDRSTVASATYLESIDNVNEVLIVGNTHLYFHPDADHIRLIQGGIVIYWLMDIRKKLASKYPKKRISVILCGDFNSVPSCGIYQLYTTGKSPSDLPDWKSNINEAVFDLSLQQNISLGSACGTPPYTNFTAEFADCLDYIYYDKSNLEVEQVVPLPSVEELKLHTALPSVVFPSDHVALVSDLRYK</sequence>
<dbReference type="Proteomes" id="UP000322000">
    <property type="component" value="Unplaced"/>
</dbReference>
<reference evidence="17" key="1">
    <citation type="submission" date="2025-08" db="UniProtKB">
        <authorList>
            <consortium name="RefSeq"/>
        </authorList>
    </citation>
    <scope>IDENTIFICATION</scope>
</reference>
<keyword evidence="11" id="KW-0496">Mitochondrion</keyword>
<organism evidence="16 17">
    <name type="scientific">Trichoplusia ni</name>
    <name type="common">Cabbage looper</name>
    <dbReference type="NCBI Taxonomy" id="7111"/>
    <lineage>
        <taxon>Eukaryota</taxon>
        <taxon>Metazoa</taxon>
        <taxon>Ecdysozoa</taxon>
        <taxon>Arthropoda</taxon>
        <taxon>Hexapoda</taxon>
        <taxon>Insecta</taxon>
        <taxon>Pterygota</taxon>
        <taxon>Neoptera</taxon>
        <taxon>Endopterygota</taxon>
        <taxon>Lepidoptera</taxon>
        <taxon>Glossata</taxon>
        <taxon>Ditrysia</taxon>
        <taxon>Noctuoidea</taxon>
        <taxon>Noctuidae</taxon>
        <taxon>Plusiinae</taxon>
        <taxon>Trichoplusia</taxon>
    </lineage>
</organism>
<accession>A0A7E5X374</accession>
<dbReference type="PANTHER" id="PTHR12121">
    <property type="entry name" value="CARBON CATABOLITE REPRESSOR PROTEIN 4"/>
    <property type="match status" value="1"/>
</dbReference>
<dbReference type="FunCoup" id="A0A7E5X374">
    <property type="interactions" value="2425"/>
</dbReference>
<dbReference type="GeneID" id="113508106"/>
<dbReference type="SUPFAM" id="SSF56219">
    <property type="entry name" value="DNase I-like"/>
    <property type="match status" value="1"/>
</dbReference>
<evidence type="ECO:0000256" key="6">
    <source>
        <dbReference type="ARBA" id="ARBA00022723"/>
    </source>
</evidence>
<dbReference type="GO" id="GO:0006397">
    <property type="term" value="P:mRNA processing"/>
    <property type="evidence" value="ECO:0007669"/>
    <property type="project" value="UniProtKB-KW"/>
</dbReference>
<dbReference type="Gene3D" id="3.60.10.10">
    <property type="entry name" value="Endonuclease/exonuclease/phosphatase"/>
    <property type="match status" value="1"/>
</dbReference>
<evidence type="ECO:0000256" key="7">
    <source>
        <dbReference type="ARBA" id="ARBA00022801"/>
    </source>
</evidence>
<dbReference type="Pfam" id="PF21171">
    <property type="entry name" value="PDE12-like_N"/>
    <property type="match status" value="1"/>
</dbReference>
<keyword evidence="8" id="KW-0269">Exonuclease</keyword>
<comment type="cofactor">
    <cofactor evidence="1">
        <name>Mg(2+)</name>
        <dbReference type="ChEBI" id="CHEBI:18420"/>
    </cofactor>
</comment>
<dbReference type="OrthoDB" id="412787at2759"/>
<keyword evidence="7" id="KW-0378">Hydrolase</keyword>
<keyword evidence="5" id="KW-0540">Nuclease</keyword>
<evidence type="ECO:0000256" key="13">
    <source>
        <dbReference type="ARBA" id="ARBA00083541"/>
    </source>
</evidence>